<dbReference type="OrthoDB" id="9762169at2"/>
<evidence type="ECO:0000256" key="2">
    <source>
        <dbReference type="ARBA" id="ARBA00022527"/>
    </source>
</evidence>
<keyword evidence="5 10" id="KW-0418">Kinase</keyword>
<proteinExistence type="predicted"/>
<keyword evidence="8" id="KW-0812">Transmembrane</keyword>
<organism evidence="10 11">
    <name type="scientific">Pseudoclavibacter caeni</name>
    <dbReference type="NCBI Taxonomy" id="908846"/>
    <lineage>
        <taxon>Bacteria</taxon>
        <taxon>Bacillati</taxon>
        <taxon>Actinomycetota</taxon>
        <taxon>Actinomycetes</taxon>
        <taxon>Micrococcales</taxon>
        <taxon>Microbacteriaceae</taxon>
        <taxon>Pseudoclavibacter</taxon>
    </lineage>
</organism>
<dbReference type="PROSITE" id="PS00107">
    <property type="entry name" value="PROTEIN_KINASE_ATP"/>
    <property type="match status" value="1"/>
</dbReference>
<feature type="transmembrane region" description="Helical" evidence="8">
    <location>
        <begin position="349"/>
        <end position="370"/>
    </location>
</feature>
<keyword evidence="4 7" id="KW-0547">Nucleotide-binding</keyword>
<dbReference type="PANTHER" id="PTHR43289:SF6">
    <property type="entry name" value="SERINE_THREONINE-PROTEIN KINASE NEKL-3"/>
    <property type="match status" value="1"/>
</dbReference>
<keyword evidence="8" id="KW-1133">Transmembrane helix</keyword>
<keyword evidence="3" id="KW-0808">Transferase</keyword>
<dbReference type="SUPFAM" id="SSF56112">
    <property type="entry name" value="Protein kinase-like (PK-like)"/>
    <property type="match status" value="1"/>
</dbReference>
<dbReference type="Gene3D" id="1.10.510.10">
    <property type="entry name" value="Transferase(Phosphotransferase) domain 1"/>
    <property type="match status" value="1"/>
</dbReference>
<dbReference type="Gene3D" id="3.30.200.20">
    <property type="entry name" value="Phosphorylase Kinase, domain 1"/>
    <property type="match status" value="1"/>
</dbReference>
<keyword evidence="8" id="KW-0472">Membrane</keyword>
<evidence type="ECO:0000256" key="3">
    <source>
        <dbReference type="ARBA" id="ARBA00022679"/>
    </source>
</evidence>
<evidence type="ECO:0000256" key="6">
    <source>
        <dbReference type="ARBA" id="ARBA00022840"/>
    </source>
</evidence>
<evidence type="ECO:0000259" key="9">
    <source>
        <dbReference type="PROSITE" id="PS50011"/>
    </source>
</evidence>
<dbReference type="InterPro" id="IPR000719">
    <property type="entry name" value="Prot_kinase_dom"/>
</dbReference>
<dbReference type="PROSITE" id="PS50011">
    <property type="entry name" value="PROTEIN_KINASE_DOM"/>
    <property type="match status" value="1"/>
</dbReference>
<name>A0A7C8FLM2_9MICO</name>
<dbReference type="EMBL" id="WBKA01000001">
    <property type="protein sequence ID" value="KAB1633533.1"/>
    <property type="molecule type" value="Genomic_DNA"/>
</dbReference>
<sequence>MARRLPSTPPTLPGFTPVRPLGTGGFADVFLYEQDMPRRPVAVKVLLADVVDDDVVRMFNAEADIMARLSSHPSILTVHQASIAPDGRPYLVMEYCPTGVSPAYRDQILPLQTVLDIGVRVGCALETVHRAGVLHRDIKPSNILFTSFGTPVLADFGIATSLSGRHATDLFAMSVPWSAPEVVGERTQGTVATEVYSLGATIYTLLDGHSPFEIPGSGRNGTAELKRRILRGRVTPARREDVPPQLTQTLLRAMSVDPQSRQPTALDLARQLQGVQAQLGLPATPLEVASSDWAGAGAVLGFDDARLRGPMRAQVPVASSRRRQGMSVQQLATEAEVAESDAPRHGGRWLWAAATAALVALAIIVTLVVVRA</sequence>
<dbReference type="InterPro" id="IPR008271">
    <property type="entry name" value="Ser/Thr_kinase_AS"/>
</dbReference>
<evidence type="ECO:0000313" key="11">
    <source>
        <dbReference type="Proteomes" id="UP000481339"/>
    </source>
</evidence>
<protein>
    <recommendedName>
        <fullName evidence="1">non-specific serine/threonine protein kinase</fullName>
        <ecNumber evidence="1">2.7.11.1</ecNumber>
    </recommendedName>
</protein>
<keyword evidence="2 10" id="KW-0723">Serine/threonine-protein kinase</keyword>
<dbReference type="PROSITE" id="PS00108">
    <property type="entry name" value="PROTEIN_KINASE_ST"/>
    <property type="match status" value="1"/>
</dbReference>
<dbReference type="AlphaFoldDB" id="A0A7C8FLM2"/>
<keyword evidence="11" id="KW-1185">Reference proteome</keyword>
<keyword evidence="6 7" id="KW-0067">ATP-binding</keyword>
<evidence type="ECO:0000256" key="4">
    <source>
        <dbReference type="ARBA" id="ARBA00022741"/>
    </source>
</evidence>
<dbReference type="PANTHER" id="PTHR43289">
    <property type="entry name" value="MITOGEN-ACTIVATED PROTEIN KINASE KINASE KINASE 20-RELATED"/>
    <property type="match status" value="1"/>
</dbReference>
<dbReference type="CDD" id="cd14014">
    <property type="entry name" value="STKc_PknB_like"/>
    <property type="match status" value="1"/>
</dbReference>
<evidence type="ECO:0000256" key="7">
    <source>
        <dbReference type="PROSITE-ProRule" id="PRU10141"/>
    </source>
</evidence>
<feature type="domain" description="Protein kinase" evidence="9">
    <location>
        <begin position="15"/>
        <end position="279"/>
    </location>
</feature>
<dbReference type="RefSeq" id="WP_158035311.1">
    <property type="nucleotide sequence ID" value="NZ_BAAAZV010000006.1"/>
</dbReference>
<evidence type="ECO:0000313" key="10">
    <source>
        <dbReference type="EMBL" id="KAB1633533.1"/>
    </source>
</evidence>
<dbReference type="Proteomes" id="UP000481339">
    <property type="component" value="Unassembled WGS sequence"/>
</dbReference>
<gene>
    <name evidence="10" type="ORF">F8O02_00940</name>
</gene>
<dbReference type="EC" id="2.7.11.1" evidence="1"/>
<dbReference type="InterPro" id="IPR017441">
    <property type="entry name" value="Protein_kinase_ATP_BS"/>
</dbReference>
<dbReference type="InterPro" id="IPR011009">
    <property type="entry name" value="Kinase-like_dom_sf"/>
</dbReference>
<reference evidence="10 11" key="1">
    <citation type="submission" date="2019-09" db="EMBL/GenBank/DDBJ databases">
        <title>Phylogeny of genus Pseudoclavibacter and closely related genus.</title>
        <authorList>
            <person name="Li Y."/>
        </authorList>
    </citation>
    <scope>NUCLEOTIDE SEQUENCE [LARGE SCALE GENOMIC DNA]</scope>
    <source>
        <strain evidence="10 11">JCM 16921</strain>
    </source>
</reference>
<feature type="binding site" evidence="7">
    <location>
        <position position="44"/>
    </location>
    <ligand>
        <name>ATP</name>
        <dbReference type="ChEBI" id="CHEBI:30616"/>
    </ligand>
</feature>
<accession>A0A7C8FLM2</accession>
<dbReference type="GO" id="GO:0005524">
    <property type="term" value="F:ATP binding"/>
    <property type="evidence" value="ECO:0007669"/>
    <property type="project" value="UniProtKB-UniRule"/>
</dbReference>
<evidence type="ECO:0000256" key="1">
    <source>
        <dbReference type="ARBA" id="ARBA00012513"/>
    </source>
</evidence>
<evidence type="ECO:0000256" key="5">
    <source>
        <dbReference type="ARBA" id="ARBA00022777"/>
    </source>
</evidence>
<dbReference type="SMART" id="SM00220">
    <property type="entry name" value="S_TKc"/>
    <property type="match status" value="1"/>
</dbReference>
<evidence type="ECO:0000256" key="8">
    <source>
        <dbReference type="SAM" id="Phobius"/>
    </source>
</evidence>
<dbReference type="Pfam" id="PF00069">
    <property type="entry name" value="Pkinase"/>
    <property type="match status" value="1"/>
</dbReference>
<dbReference type="GO" id="GO:0004674">
    <property type="term" value="F:protein serine/threonine kinase activity"/>
    <property type="evidence" value="ECO:0007669"/>
    <property type="project" value="UniProtKB-KW"/>
</dbReference>
<comment type="caution">
    <text evidence="10">The sequence shown here is derived from an EMBL/GenBank/DDBJ whole genome shotgun (WGS) entry which is preliminary data.</text>
</comment>